<organism evidence="3 4">
    <name type="scientific">Martelella mediterranea</name>
    <dbReference type="NCBI Taxonomy" id="293089"/>
    <lineage>
        <taxon>Bacteria</taxon>
        <taxon>Pseudomonadati</taxon>
        <taxon>Pseudomonadota</taxon>
        <taxon>Alphaproteobacteria</taxon>
        <taxon>Hyphomicrobiales</taxon>
        <taxon>Aurantimonadaceae</taxon>
        <taxon>Martelella</taxon>
    </lineage>
</organism>
<reference evidence="3 4" key="1">
    <citation type="submission" date="2019-03" db="EMBL/GenBank/DDBJ databases">
        <title>Freshwater and sediment microbial communities from various areas in North America, analyzing microbe dynamics in response to fracking.</title>
        <authorList>
            <person name="Lamendella R."/>
        </authorList>
    </citation>
    <scope>NUCLEOTIDE SEQUENCE [LARGE SCALE GENOMIC DNA]</scope>
    <source>
        <strain evidence="3 4">175.2</strain>
    </source>
</reference>
<dbReference type="GO" id="GO:0006281">
    <property type="term" value="P:DNA repair"/>
    <property type="evidence" value="ECO:0007669"/>
    <property type="project" value="InterPro"/>
</dbReference>
<gene>
    <name evidence="3" type="ORF">EDC90_1007133</name>
</gene>
<dbReference type="SUPFAM" id="SSF158702">
    <property type="entry name" value="Sec63 N-terminal domain-like"/>
    <property type="match status" value="1"/>
</dbReference>
<dbReference type="Gene3D" id="1.10.150.20">
    <property type="entry name" value="5' to 3' exonuclease, C-terminal subdomain"/>
    <property type="match status" value="1"/>
</dbReference>
<dbReference type="SMART" id="SM00278">
    <property type="entry name" value="HhH1"/>
    <property type="match status" value="1"/>
</dbReference>
<name>A0A4R3NVL9_9HYPH</name>
<evidence type="ECO:0000313" key="4">
    <source>
        <dbReference type="Proteomes" id="UP000295097"/>
    </source>
</evidence>
<feature type="compositionally biased region" description="Low complexity" evidence="1">
    <location>
        <begin position="53"/>
        <end position="75"/>
    </location>
</feature>
<dbReference type="Proteomes" id="UP000295097">
    <property type="component" value="Unassembled WGS sequence"/>
</dbReference>
<protein>
    <submittedName>
        <fullName evidence="3">Helix-hairpin-helix protein</fullName>
    </submittedName>
</protein>
<feature type="domain" description="Helix-hairpin-helix DNA-binding motif class 1" evidence="2">
    <location>
        <begin position="2"/>
        <end position="21"/>
    </location>
</feature>
<comment type="caution">
    <text evidence="3">The sequence shown here is derived from an EMBL/GenBank/DDBJ whole genome shotgun (WGS) entry which is preliminary data.</text>
</comment>
<evidence type="ECO:0000259" key="2">
    <source>
        <dbReference type="SMART" id="SM00278"/>
    </source>
</evidence>
<dbReference type="EMBL" id="SMAR01000007">
    <property type="protein sequence ID" value="TCT41156.1"/>
    <property type="molecule type" value="Genomic_DNA"/>
</dbReference>
<sequence length="133" mass="13944">MEELTKISGIGQATAKKLAEAGFADLATLAAADPQKAPEGIAPEDWQKWIAAASAAATPANPGNEDAGAGDQQQATQPALPDVPDTKPETAAKGPVCHIRVRYRRQYFCPGEHLPVDISAEDLAELKTLKAIS</sequence>
<proteinExistence type="predicted"/>
<accession>A0A4R3NVL9</accession>
<dbReference type="AlphaFoldDB" id="A0A4R3NVL9"/>
<dbReference type="RefSeq" id="WP_132309923.1">
    <property type="nucleotide sequence ID" value="NZ_SMAR01000007.1"/>
</dbReference>
<evidence type="ECO:0000313" key="3">
    <source>
        <dbReference type="EMBL" id="TCT41156.1"/>
    </source>
</evidence>
<dbReference type="GO" id="GO:0003677">
    <property type="term" value="F:DNA binding"/>
    <property type="evidence" value="ECO:0007669"/>
    <property type="project" value="InterPro"/>
</dbReference>
<dbReference type="Pfam" id="PF14520">
    <property type="entry name" value="HHH_5"/>
    <property type="match status" value="1"/>
</dbReference>
<feature type="region of interest" description="Disordered" evidence="1">
    <location>
        <begin position="53"/>
        <end position="92"/>
    </location>
</feature>
<evidence type="ECO:0000256" key="1">
    <source>
        <dbReference type="SAM" id="MobiDB-lite"/>
    </source>
</evidence>
<keyword evidence="4" id="KW-1185">Reference proteome</keyword>
<dbReference type="InterPro" id="IPR003583">
    <property type="entry name" value="Hlx-hairpin-Hlx_DNA-bd_motif"/>
</dbReference>